<gene>
    <name evidence="1" type="ORF">METZ01_LOCUS319751</name>
</gene>
<evidence type="ECO:0008006" key="2">
    <source>
        <dbReference type="Google" id="ProtNLM"/>
    </source>
</evidence>
<organism evidence="1">
    <name type="scientific">marine metagenome</name>
    <dbReference type="NCBI Taxonomy" id="408172"/>
    <lineage>
        <taxon>unclassified sequences</taxon>
        <taxon>metagenomes</taxon>
        <taxon>ecological metagenomes</taxon>
    </lineage>
</organism>
<evidence type="ECO:0000313" key="1">
    <source>
        <dbReference type="EMBL" id="SVC66897.1"/>
    </source>
</evidence>
<reference evidence="1" key="1">
    <citation type="submission" date="2018-05" db="EMBL/GenBank/DDBJ databases">
        <authorList>
            <person name="Lanie J.A."/>
            <person name="Ng W.-L."/>
            <person name="Kazmierczak K.M."/>
            <person name="Andrzejewski T.M."/>
            <person name="Davidsen T.M."/>
            <person name="Wayne K.J."/>
            <person name="Tettelin H."/>
            <person name="Glass J.I."/>
            <person name="Rusch D."/>
            <person name="Podicherti R."/>
            <person name="Tsui H.-C.T."/>
            <person name="Winkler M.E."/>
        </authorList>
    </citation>
    <scope>NUCLEOTIDE SEQUENCE</scope>
</reference>
<dbReference type="AlphaFoldDB" id="A0A382P282"/>
<feature type="non-terminal residue" evidence="1">
    <location>
        <position position="50"/>
    </location>
</feature>
<name>A0A382P282_9ZZZZ</name>
<protein>
    <recommendedName>
        <fullName evidence="2">UDP-glucose/GDP-mannose dehydrogenase N-terminal domain-containing protein</fullName>
    </recommendedName>
</protein>
<dbReference type="InterPro" id="IPR036291">
    <property type="entry name" value="NAD(P)-bd_dom_sf"/>
</dbReference>
<dbReference type="EMBL" id="UINC01104035">
    <property type="protein sequence ID" value="SVC66897.1"/>
    <property type="molecule type" value="Genomic_DNA"/>
</dbReference>
<accession>A0A382P282</accession>
<dbReference type="Gene3D" id="3.40.50.720">
    <property type="entry name" value="NAD(P)-binding Rossmann-like Domain"/>
    <property type="match status" value="1"/>
</dbReference>
<dbReference type="SUPFAM" id="SSF51735">
    <property type="entry name" value="NAD(P)-binding Rossmann-fold domains"/>
    <property type="match status" value="1"/>
</dbReference>
<sequence length="50" mass="5263">MGKAIVFGAGQMGVPVAHALKILGHDVIIYDNFVSNIEKSKEYLGSSGSL</sequence>
<proteinExistence type="predicted"/>